<evidence type="ECO:0000256" key="2">
    <source>
        <dbReference type="ARBA" id="ARBA00022737"/>
    </source>
</evidence>
<feature type="repeat" description="WD" evidence="3">
    <location>
        <begin position="674"/>
        <end position="708"/>
    </location>
</feature>
<dbReference type="PROSITE" id="PS00678">
    <property type="entry name" value="WD_REPEATS_1"/>
    <property type="match status" value="1"/>
</dbReference>
<feature type="compositionally biased region" description="Pro residues" evidence="4">
    <location>
        <begin position="282"/>
        <end position="302"/>
    </location>
</feature>
<dbReference type="PRINTS" id="PR00320">
    <property type="entry name" value="GPROTEINBRPT"/>
</dbReference>
<feature type="compositionally biased region" description="Acidic residues" evidence="4">
    <location>
        <begin position="131"/>
        <end position="146"/>
    </location>
</feature>
<dbReference type="PROSITE" id="PS50082">
    <property type="entry name" value="WD_REPEATS_2"/>
    <property type="match status" value="3"/>
</dbReference>
<reference evidence="5 6" key="1">
    <citation type="submission" date="2020-08" db="EMBL/GenBank/DDBJ databases">
        <title>Plant Genome Project.</title>
        <authorList>
            <person name="Zhang R.-G."/>
        </authorList>
    </citation>
    <scope>NUCLEOTIDE SEQUENCE [LARGE SCALE GENOMIC DNA]</scope>
    <source>
        <tissue evidence="5">Rhizome</tissue>
    </source>
</reference>
<dbReference type="PANTHER" id="PTHR14221:SF67">
    <property type="entry name" value="WD REPEAT-CONTAINING PROTEIN 44-LIKE"/>
    <property type="match status" value="1"/>
</dbReference>
<sequence>MAMSWMHQLDSTGKPWTMVTMATDNASHHRVNSAATPTIDKRDPTVTGRSRRAENWPEVFSRPPMAPALHGLPLPCLIASPFSPLSLSLSLSHSLALPSTSMAMTSPVKPESHSPIEAEEKEEAAKHETGEEGEEEEDDDEEDDECFFESFDRVPSKVSFCVDLPSDSDDDEFDDVRMSFSSAVCPTADLRCATFSREEFLAEHRDDHDVGGERKKPADGGFDYDVWMDEQMPIKERRRRLLQGIGLASNKNLAAATLRLRGSMRGSMRGSIRKPAVDAPAAPLPPLPQSPQEATPPAPSPAPCSATEQPALTRCRSDTALAVAETRPTLFRTASAPAALCILRDTTEGEDGGGGTVADENKNMDDGKEIADVSKDEAKGRLNLPVSMEEFERFFGHSPIVKELMRRVKLGGGEKNSNKAVAGGNKPPKSGKGKKGGGWLKNIKFVASTVGLISEKEKGGTASTKSASSATSATLATSTGENPSSSELMKVGKYGKSNKELTGLYMSQEIQAHQGSIWTIKFSWDGHYLASAGEDTVVQVWQVQECDIFSSPLRRQESRNQRSSPALGRPPSTKKTKRTKSAKRTLPDYIVLPEVIFSLSDKPFCSFEGHKEDVLDLCWSKSQVHTHKLPNLFIPVLNPRQDLRSLLHFQHLLSSSMDKSVRLWDIETKTCLKLFAHNDYVTCIQFNPVDDGYFISGSLDAKVRVWSVPERQVVDWTDLHEMVTAACYTPDDRKLSQEGQIEIKNKKKKKQAPKITGFQFAPDNPSEAMITSADSQVRVFEDQKRIHKFRGFRNTSSQISAWYTVDGRYVVCASEDSHVYVWKREAAAAAAKGKSTTRSHEHFFCKDVSVAVPWPSAGSTCAPLSQMPSADEQPPLAATDSQRLTASSLDQDPFPSGRSSSSLPPIPKKSHSEQELSSLDEAGPGGAGGSLSPSAVDGGSASAPEDNSVSTHLSESVAASSAPSKAKGSAGGEQTNAWGLVVVTAGLGGEIRVFQNFGLPVRIK</sequence>
<dbReference type="InterPro" id="IPR020472">
    <property type="entry name" value="WD40_PAC1"/>
</dbReference>
<name>A0A8J5HHL3_ZINOF</name>
<comment type="caution">
    <text evidence="5">The sequence shown here is derived from an EMBL/GenBank/DDBJ whole genome shotgun (WGS) entry which is preliminary data.</text>
</comment>
<feature type="repeat" description="WD" evidence="3">
    <location>
        <begin position="652"/>
        <end position="674"/>
    </location>
</feature>
<gene>
    <name evidence="5" type="ORF">ZIOFF_019310</name>
</gene>
<feature type="compositionally biased region" description="Low complexity" evidence="4">
    <location>
        <begin position="461"/>
        <end position="479"/>
    </location>
</feature>
<evidence type="ECO:0000256" key="3">
    <source>
        <dbReference type="PROSITE-ProRule" id="PRU00221"/>
    </source>
</evidence>
<evidence type="ECO:0000256" key="4">
    <source>
        <dbReference type="SAM" id="MobiDB-lite"/>
    </source>
</evidence>
<dbReference type="AlphaFoldDB" id="A0A8J5HHL3"/>
<feature type="compositionally biased region" description="Polar residues" evidence="4">
    <location>
        <begin position="879"/>
        <end position="890"/>
    </location>
</feature>
<feature type="region of interest" description="Disordered" evidence="4">
    <location>
        <begin position="552"/>
        <end position="582"/>
    </location>
</feature>
<feature type="region of interest" description="Disordered" evidence="4">
    <location>
        <begin position="102"/>
        <end position="146"/>
    </location>
</feature>
<evidence type="ECO:0000313" key="5">
    <source>
        <dbReference type="EMBL" id="KAG6522173.1"/>
    </source>
</evidence>
<dbReference type="EMBL" id="JACMSC010000005">
    <property type="protein sequence ID" value="KAG6522173.1"/>
    <property type="molecule type" value="Genomic_DNA"/>
</dbReference>
<keyword evidence="2" id="KW-0677">Repeat</keyword>
<dbReference type="SMART" id="SM00320">
    <property type="entry name" value="WD40"/>
    <property type="match status" value="5"/>
</dbReference>
<dbReference type="InterPro" id="IPR001680">
    <property type="entry name" value="WD40_rpt"/>
</dbReference>
<feature type="region of interest" description="Disordered" evidence="4">
    <location>
        <begin position="457"/>
        <end position="489"/>
    </location>
</feature>
<dbReference type="Gene3D" id="2.130.10.10">
    <property type="entry name" value="YVTN repeat-like/Quinoprotein amine dehydrogenase"/>
    <property type="match status" value="2"/>
</dbReference>
<feature type="repeat" description="WD" evidence="3">
    <location>
        <begin position="510"/>
        <end position="551"/>
    </location>
</feature>
<dbReference type="InterPro" id="IPR019775">
    <property type="entry name" value="WD40_repeat_CS"/>
</dbReference>
<protein>
    <submittedName>
        <fullName evidence="5">Uncharacterized protein</fullName>
    </submittedName>
</protein>
<organism evidence="5 6">
    <name type="scientific">Zingiber officinale</name>
    <name type="common">Ginger</name>
    <name type="synonym">Amomum zingiber</name>
    <dbReference type="NCBI Taxonomy" id="94328"/>
    <lineage>
        <taxon>Eukaryota</taxon>
        <taxon>Viridiplantae</taxon>
        <taxon>Streptophyta</taxon>
        <taxon>Embryophyta</taxon>
        <taxon>Tracheophyta</taxon>
        <taxon>Spermatophyta</taxon>
        <taxon>Magnoliopsida</taxon>
        <taxon>Liliopsida</taxon>
        <taxon>Zingiberales</taxon>
        <taxon>Zingiberaceae</taxon>
        <taxon>Zingiber</taxon>
    </lineage>
</organism>
<feature type="region of interest" description="Disordered" evidence="4">
    <location>
        <begin position="412"/>
        <end position="437"/>
    </location>
</feature>
<feature type="region of interest" description="Disordered" evidence="4">
    <location>
        <begin position="265"/>
        <end position="309"/>
    </location>
</feature>
<evidence type="ECO:0000313" key="6">
    <source>
        <dbReference type="Proteomes" id="UP000734854"/>
    </source>
</evidence>
<dbReference type="Pfam" id="PF00400">
    <property type="entry name" value="WD40"/>
    <property type="match status" value="4"/>
</dbReference>
<dbReference type="InterPro" id="IPR015943">
    <property type="entry name" value="WD40/YVTN_repeat-like_dom_sf"/>
</dbReference>
<evidence type="ECO:0000256" key="1">
    <source>
        <dbReference type="ARBA" id="ARBA00022574"/>
    </source>
</evidence>
<dbReference type="PANTHER" id="PTHR14221">
    <property type="entry name" value="WD REPEAT DOMAIN 44"/>
    <property type="match status" value="1"/>
</dbReference>
<keyword evidence="1 3" id="KW-0853">WD repeat</keyword>
<feature type="region of interest" description="Disordered" evidence="4">
    <location>
        <begin position="28"/>
        <end position="52"/>
    </location>
</feature>
<feature type="compositionally biased region" description="Low complexity" evidence="4">
    <location>
        <begin position="954"/>
        <end position="968"/>
    </location>
</feature>
<accession>A0A8J5HHL3</accession>
<dbReference type="Proteomes" id="UP000734854">
    <property type="component" value="Unassembled WGS sequence"/>
</dbReference>
<dbReference type="PROSITE" id="PS50294">
    <property type="entry name" value="WD_REPEATS_REGION"/>
    <property type="match status" value="2"/>
</dbReference>
<feature type="compositionally biased region" description="Basic and acidic residues" evidence="4">
    <location>
        <begin position="110"/>
        <end position="130"/>
    </location>
</feature>
<dbReference type="InterPro" id="IPR040324">
    <property type="entry name" value="WDR44/Dgr2"/>
</dbReference>
<dbReference type="SUPFAM" id="SSF50978">
    <property type="entry name" value="WD40 repeat-like"/>
    <property type="match status" value="1"/>
</dbReference>
<feature type="region of interest" description="Disordered" evidence="4">
    <location>
        <begin position="860"/>
        <end position="975"/>
    </location>
</feature>
<proteinExistence type="predicted"/>
<feature type="compositionally biased region" description="Basic residues" evidence="4">
    <location>
        <begin position="572"/>
        <end position="582"/>
    </location>
</feature>
<dbReference type="InterPro" id="IPR036322">
    <property type="entry name" value="WD40_repeat_dom_sf"/>
</dbReference>
<keyword evidence="6" id="KW-1185">Reference proteome</keyword>